<proteinExistence type="predicted"/>
<evidence type="ECO:0000313" key="2">
    <source>
        <dbReference type="Proteomes" id="UP000287651"/>
    </source>
</evidence>
<reference evidence="1 2" key="1">
    <citation type="journal article" date="2014" name="Agronomy (Basel)">
        <title>A Draft Genome Sequence for Ensete ventricosum, the Drought-Tolerant Tree Against Hunger.</title>
        <authorList>
            <person name="Harrison J."/>
            <person name="Moore K.A."/>
            <person name="Paszkiewicz K."/>
            <person name="Jones T."/>
            <person name="Grant M."/>
            <person name="Ambacheew D."/>
            <person name="Muzemil S."/>
            <person name="Studholme D.J."/>
        </authorList>
    </citation>
    <scope>NUCLEOTIDE SEQUENCE [LARGE SCALE GENOMIC DNA]</scope>
</reference>
<dbReference type="EMBL" id="AMZH03017445">
    <property type="protein sequence ID" value="RRT42997.1"/>
    <property type="molecule type" value="Genomic_DNA"/>
</dbReference>
<comment type="caution">
    <text evidence="1">The sequence shown here is derived from an EMBL/GenBank/DDBJ whole genome shotgun (WGS) entry which is preliminary data.</text>
</comment>
<organism evidence="1 2">
    <name type="scientific">Ensete ventricosum</name>
    <name type="common">Abyssinian banana</name>
    <name type="synonym">Musa ensete</name>
    <dbReference type="NCBI Taxonomy" id="4639"/>
    <lineage>
        <taxon>Eukaryota</taxon>
        <taxon>Viridiplantae</taxon>
        <taxon>Streptophyta</taxon>
        <taxon>Embryophyta</taxon>
        <taxon>Tracheophyta</taxon>
        <taxon>Spermatophyta</taxon>
        <taxon>Magnoliopsida</taxon>
        <taxon>Liliopsida</taxon>
        <taxon>Zingiberales</taxon>
        <taxon>Musaceae</taxon>
        <taxon>Ensete</taxon>
    </lineage>
</organism>
<protein>
    <submittedName>
        <fullName evidence="1">Uncharacterized protein</fullName>
    </submittedName>
</protein>
<dbReference type="AlphaFoldDB" id="A0A426XU14"/>
<accession>A0A426XU14</accession>
<name>A0A426XU14_ENSVE</name>
<evidence type="ECO:0000313" key="1">
    <source>
        <dbReference type="EMBL" id="RRT42997.1"/>
    </source>
</evidence>
<gene>
    <name evidence="1" type="ORF">B296_00035729</name>
</gene>
<sequence length="146" mass="16099">MELIILSQSEEDHGQRQRTFGDITLEEGLMELIIPSQSEEDLGQRERTLGDGTQWSLLSAVVDGSTLQLREASRTSNSIIDEAGSSFMIWVVKSRDAILAVKSRDAGVEVGCGKLQVMTDCDIEGRKVAGLQQIWAEEVTDSRSEQ</sequence>
<dbReference type="Proteomes" id="UP000287651">
    <property type="component" value="Unassembled WGS sequence"/>
</dbReference>